<sequence>MGWGNEISCVSVDGLFLLALAVWIIAGVWYDFRSRRLPNRWLLLGAVLWGAAAAVRALGLFWPTLSHTYLGSLALVPGIVGALTWFVLYLSAFLWAPESIGAGDVKLALLAGAAVGAHSARPVGAIIMVLAAVVAASLATLLLAVTARIRSSGLSTTGAARRESMAIPHGPPMLFSMTLCAYLAST</sequence>
<dbReference type="RefSeq" id="WP_053412105.1">
    <property type="nucleotide sequence ID" value="NZ_CP006841.1"/>
</dbReference>
<evidence type="ECO:0000313" key="3">
    <source>
        <dbReference type="EMBL" id="ALA67344.1"/>
    </source>
</evidence>
<dbReference type="Proteomes" id="UP000058446">
    <property type="component" value="Chromosome"/>
</dbReference>
<feature type="transmembrane region" description="Helical" evidence="1">
    <location>
        <begin position="126"/>
        <end position="145"/>
    </location>
</feature>
<evidence type="ECO:0000256" key="1">
    <source>
        <dbReference type="SAM" id="Phobius"/>
    </source>
</evidence>
<evidence type="ECO:0000259" key="2">
    <source>
        <dbReference type="Pfam" id="PF01478"/>
    </source>
</evidence>
<dbReference type="Pfam" id="PF01478">
    <property type="entry name" value="Peptidase_A24"/>
    <property type="match status" value="1"/>
</dbReference>
<feature type="transmembrane region" description="Helical" evidence="1">
    <location>
        <begin position="42"/>
        <end position="62"/>
    </location>
</feature>
<dbReference type="GO" id="GO:0016020">
    <property type="term" value="C:membrane"/>
    <property type="evidence" value="ECO:0007669"/>
    <property type="project" value="InterPro"/>
</dbReference>
<feature type="transmembrane region" description="Helical" evidence="1">
    <location>
        <begin position="12"/>
        <end position="30"/>
    </location>
</feature>
<feature type="transmembrane region" description="Helical" evidence="1">
    <location>
        <begin position="74"/>
        <end position="96"/>
    </location>
</feature>
<protein>
    <submittedName>
        <fullName evidence="3">Type IV prepilin leader peptidase</fullName>
    </submittedName>
</protein>
<dbReference type="EMBL" id="CP006841">
    <property type="protein sequence ID" value="ALA67344.1"/>
    <property type="molecule type" value="Genomic_DNA"/>
</dbReference>
<evidence type="ECO:0000313" key="4">
    <source>
        <dbReference type="Proteomes" id="UP000058446"/>
    </source>
</evidence>
<dbReference type="AlphaFoldDB" id="A0A0K2GZY7"/>
<dbReference type="InterPro" id="IPR000045">
    <property type="entry name" value="Prepilin_IV_endopep_pep"/>
</dbReference>
<dbReference type="GO" id="GO:0004190">
    <property type="term" value="F:aspartic-type endopeptidase activity"/>
    <property type="evidence" value="ECO:0007669"/>
    <property type="project" value="InterPro"/>
</dbReference>
<dbReference type="PATRIC" id="fig|1408189.4.peg.1188"/>
<dbReference type="Gene3D" id="1.20.120.1220">
    <property type="match status" value="1"/>
</dbReference>
<keyword evidence="1" id="KW-0812">Transmembrane</keyword>
<accession>A0A0K2GZY7</accession>
<proteinExistence type="predicted"/>
<name>A0A0K2GZY7_9CORY</name>
<keyword evidence="4" id="KW-1185">Reference proteome</keyword>
<dbReference type="STRING" id="1408189.CLAC_05985"/>
<keyword evidence="1" id="KW-0472">Membrane</keyword>
<keyword evidence="1" id="KW-1133">Transmembrane helix</keyword>
<dbReference type="KEGG" id="clw:CLAC_05985"/>
<organism evidence="3 4">
    <name type="scientific">Corynebacterium lactis RW2-5</name>
    <dbReference type="NCBI Taxonomy" id="1408189"/>
    <lineage>
        <taxon>Bacteria</taxon>
        <taxon>Bacillati</taxon>
        <taxon>Actinomycetota</taxon>
        <taxon>Actinomycetes</taxon>
        <taxon>Mycobacteriales</taxon>
        <taxon>Corynebacteriaceae</taxon>
        <taxon>Corynebacterium</taxon>
    </lineage>
</organism>
<feature type="domain" description="Prepilin type IV endopeptidase peptidase" evidence="2">
    <location>
        <begin position="19"/>
        <end position="136"/>
    </location>
</feature>
<reference evidence="3 4" key="1">
    <citation type="submission" date="2013-10" db="EMBL/GenBank/DDBJ databases">
        <title>Complete genome sequence of Corynebacterium lactis DSM 45799(T), isolated from raw cow milk.</title>
        <authorList>
            <person name="Ruckert C."/>
            <person name="Albersmeier A."/>
            <person name="Lipski A."/>
            <person name="Kalinowski J."/>
        </authorList>
    </citation>
    <scope>NUCLEOTIDE SEQUENCE [LARGE SCALE GENOMIC DNA]</scope>
    <source>
        <strain evidence="3 4">RW2-5</strain>
    </source>
</reference>
<gene>
    <name evidence="3" type="ORF">CLAC_05985</name>
</gene>